<dbReference type="PANTHER" id="PTHR43792">
    <property type="entry name" value="GNAT FAMILY, PUTATIVE (AFU_ORTHOLOGUE AFUA_3G00765)-RELATED-RELATED"/>
    <property type="match status" value="1"/>
</dbReference>
<dbReference type="SUPFAM" id="SSF55729">
    <property type="entry name" value="Acyl-CoA N-acyltransferases (Nat)"/>
    <property type="match status" value="1"/>
</dbReference>
<name>A0ABV6NX00_9ACTN</name>
<dbReference type="EMBL" id="JBHLUE010000008">
    <property type="protein sequence ID" value="MFC0564787.1"/>
    <property type="molecule type" value="Genomic_DNA"/>
</dbReference>
<dbReference type="PANTHER" id="PTHR43792:SF1">
    <property type="entry name" value="N-ACETYLTRANSFERASE DOMAIN-CONTAINING PROTEIN"/>
    <property type="match status" value="1"/>
</dbReference>
<keyword evidence="2" id="KW-0012">Acyltransferase</keyword>
<dbReference type="PROSITE" id="PS51186">
    <property type="entry name" value="GNAT"/>
    <property type="match status" value="1"/>
</dbReference>
<keyword evidence="3" id="KW-1185">Reference proteome</keyword>
<protein>
    <submittedName>
        <fullName evidence="2">GNAT family N-acetyltransferase</fullName>
        <ecNumber evidence="2">2.3.-.-</ecNumber>
    </submittedName>
</protein>
<dbReference type="EC" id="2.3.-.-" evidence="2"/>
<gene>
    <name evidence="2" type="ORF">ACFFHU_11660</name>
</gene>
<evidence type="ECO:0000259" key="1">
    <source>
        <dbReference type="PROSITE" id="PS51186"/>
    </source>
</evidence>
<keyword evidence="2" id="KW-0808">Transferase</keyword>
<comment type="caution">
    <text evidence="2">The sequence shown here is derived from an EMBL/GenBank/DDBJ whole genome shotgun (WGS) entry which is preliminary data.</text>
</comment>
<dbReference type="InterPro" id="IPR051531">
    <property type="entry name" value="N-acetyltransferase"/>
</dbReference>
<accession>A0ABV6NX00</accession>
<reference evidence="2 3" key="1">
    <citation type="submission" date="2024-09" db="EMBL/GenBank/DDBJ databases">
        <authorList>
            <person name="Sun Q."/>
            <person name="Mori K."/>
        </authorList>
    </citation>
    <scope>NUCLEOTIDE SEQUENCE [LARGE SCALE GENOMIC DNA]</scope>
    <source>
        <strain evidence="2 3">TBRC 2205</strain>
    </source>
</reference>
<dbReference type="Pfam" id="PF13302">
    <property type="entry name" value="Acetyltransf_3"/>
    <property type="match status" value="1"/>
</dbReference>
<organism evidence="2 3">
    <name type="scientific">Plantactinospora siamensis</name>
    <dbReference type="NCBI Taxonomy" id="555372"/>
    <lineage>
        <taxon>Bacteria</taxon>
        <taxon>Bacillati</taxon>
        <taxon>Actinomycetota</taxon>
        <taxon>Actinomycetes</taxon>
        <taxon>Micromonosporales</taxon>
        <taxon>Micromonosporaceae</taxon>
        <taxon>Plantactinospora</taxon>
    </lineage>
</organism>
<proteinExistence type="predicted"/>
<dbReference type="InterPro" id="IPR016181">
    <property type="entry name" value="Acyl_CoA_acyltransferase"/>
</dbReference>
<evidence type="ECO:0000313" key="3">
    <source>
        <dbReference type="Proteomes" id="UP001589894"/>
    </source>
</evidence>
<dbReference type="RefSeq" id="WP_377338062.1">
    <property type="nucleotide sequence ID" value="NZ_JBHLUE010000008.1"/>
</dbReference>
<dbReference type="Gene3D" id="3.40.630.30">
    <property type="match status" value="1"/>
</dbReference>
<evidence type="ECO:0000313" key="2">
    <source>
        <dbReference type="EMBL" id="MFC0564787.1"/>
    </source>
</evidence>
<dbReference type="Proteomes" id="UP001589894">
    <property type="component" value="Unassembled WGS sequence"/>
</dbReference>
<dbReference type="InterPro" id="IPR000182">
    <property type="entry name" value="GNAT_dom"/>
</dbReference>
<feature type="domain" description="N-acetyltransferase" evidence="1">
    <location>
        <begin position="9"/>
        <end position="175"/>
    </location>
</feature>
<sequence>MTELRTSRLLLRQWRKSDLDPWAAMNADPQVREHFPDLLTREQSAAAMSTYAAEVADNGYGLWALEVLATGEFIGFTGLRPLQDLPATGMEVGWRLPRSAWGHGYATEAARASLAYAFDTLALPEVLSVTATTNLRSQAVMRRIGMTRDPADDFDHPRVPPGPLRHHVLYRLTNESWTETVSS</sequence>
<dbReference type="GO" id="GO:0016746">
    <property type="term" value="F:acyltransferase activity"/>
    <property type="evidence" value="ECO:0007669"/>
    <property type="project" value="UniProtKB-KW"/>
</dbReference>